<dbReference type="InterPro" id="IPR001647">
    <property type="entry name" value="HTH_TetR"/>
</dbReference>
<dbReference type="Gene3D" id="1.10.357.10">
    <property type="entry name" value="Tetracycline Repressor, domain 2"/>
    <property type="match status" value="1"/>
</dbReference>
<dbReference type="PROSITE" id="PS50977">
    <property type="entry name" value="HTH_TETR_2"/>
    <property type="match status" value="1"/>
</dbReference>
<dbReference type="SUPFAM" id="SSF46689">
    <property type="entry name" value="Homeodomain-like"/>
    <property type="match status" value="1"/>
</dbReference>
<evidence type="ECO:0000259" key="3">
    <source>
        <dbReference type="PROSITE" id="PS50977"/>
    </source>
</evidence>
<accession>A0ABS6KF36</accession>
<proteinExistence type="predicted"/>
<evidence type="ECO:0000313" key="5">
    <source>
        <dbReference type="Proteomes" id="UP001314681"/>
    </source>
</evidence>
<dbReference type="InterPro" id="IPR050109">
    <property type="entry name" value="HTH-type_TetR-like_transc_reg"/>
</dbReference>
<protein>
    <submittedName>
        <fullName evidence="4">TetR/AcrR family transcriptional regulator</fullName>
    </submittedName>
</protein>
<keyword evidence="1 2" id="KW-0238">DNA-binding</keyword>
<dbReference type="InterPro" id="IPR009057">
    <property type="entry name" value="Homeodomain-like_sf"/>
</dbReference>
<comment type="caution">
    <text evidence="4">The sequence shown here is derived from an EMBL/GenBank/DDBJ whole genome shotgun (WGS) entry which is preliminary data.</text>
</comment>
<dbReference type="PANTHER" id="PTHR30055">
    <property type="entry name" value="HTH-TYPE TRANSCRIPTIONAL REGULATOR RUTR"/>
    <property type="match status" value="1"/>
</dbReference>
<reference evidence="4 5" key="1">
    <citation type="submission" date="2021-06" db="EMBL/GenBank/DDBJ databases">
        <title>Description of novel taxa of the family Lachnospiraceae.</title>
        <authorList>
            <person name="Chaplin A.V."/>
            <person name="Sokolova S.R."/>
            <person name="Pikina A.P."/>
            <person name="Korzhanova M."/>
            <person name="Belova V."/>
            <person name="Korostin D."/>
            <person name="Efimov B.A."/>
        </authorList>
    </citation>
    <scope>NUCLEOTIDE SEQUENCE [LARGE SCALE GENOMIC DNA]</scope>
    <source>
        <strain evidence="4 5">ASD4241</strain>
    </source>
</reference>
<evidence type="ECO:0000313" key="4">
    <source>
        <dbReference type="EMBL" id="MBU9729130.1"/>
    </source>
</evidence>
<gene>
    <name evidence="4" type="ORF">KTH90_24370</name>
</gene>
<dbReference type="Proteomes" id="UP001314681">
    <property type="component" value="Unassembled WGS sequence"/>
</dbReference>
<name>A0ABS6KF36_9FIRM</name>
<feature type="DNA-binding region" description="H-T-H motif" evidence="2">
    <location>
        <begin position="28"/>
        <end position="47"/>
    </location>
</feature>
<evidence type="ECO:0000256" key="2">
    <source>
        <dbReference type="PROSITE-ProRule" id="PRU00335"/>
    </source>
</evidence>
<dbReference type="Pfam" id="PF00440">
    <property type="entry name" value="TetR_N"/>
    <property type="match status" value="1"/>
</dbReference>
<dbReference type="PANTHER" id="PTHR30055:SF153">
    <property type="entry name" value="HTH-TYPE TRANSCRIPTIONAL REPRESSOR RV3405C"/>
    <property type="match status" value="1"/>
</dbReference>
<dbReference type="EMBL" id="JAHQCX010000029">
    <property type="protein sequence ID" value="MBU9729130.1"/>
    <property type="molecule type" value="Genomic_DNA"/>
</dbReference>
<keyword evidence="5" id="KW-1185">Reference proteome</keyword>
<dbReference type="RefSeq" id="WP_238727603.1">
    <property type="nucleotide sequence ID" value="NZ_JAHQCX010000029.1"/>
</dbReference>
<organism evidence="4 5">
    <name type="scientific">Diplocloster modestus</name>
    <dbReference type="NCBI Taxonomy" id="2850322"/>
    <lineage>
        <taxon>Bacteria</taxon>
        <taxon>Bacillati</taxon>
        <taxon>Bacillota</taxon>
        <taxon>Clostridia</taxon>
        <taxon>Lachnospirales</taxon>
        <taxon>Lachnospiraceae</taxon>
        <taxon>Diplocloster</taxon>
    </lineage>
</organism>
<dbReference type="PRINTS" id="PR00455">
    <property type="entry name" value="HTHTETR"/>
</dbReference>
<sequence>MRELTQTDLGILEVARKLFLEQGIMRTEMKDIAHRMGCSRSTLYRHFASKDEILMVLATNAIIMFNAAVQIPDSLRFVCGFDALEWQLNSLMETLISHVEDVTFLRDFDCLFTKSYPYVQDLGNRNGWPSLPAPEKPW</sequence>
<evidence type="ECO:0000256" key="1">
    <source>
        <dbReference type="ARBA" id="ARBA00023125"/>
    </source>
</evidence>
<feature type="domain" description="HTH tetR-type" evidence="3">
    <location>
        <begin position="5"/>
        <end position="65"/>
    </location>
</feature>